<dbReference type="PANTHER" id="PTHR42850">
    <property type="entry name" value="METALLOPHOSPHOESTERASE"/>
    <property type="match status" value="1"/>
</dbReference>
<dbReference type="RefSeq" id="WP_160730437.1">
    <property type="nucleotide sequence ID" value="NZ_CANLWR010000001.1"/>
</dbReference>
<dbReference type="InterPro" id="IPR029052">
    <property type="entry name" value="Metallo-depent_PP-like"/>
</dbReference>
<dbReference type="GO" id="GO:0016791">
    <property type="term" value="F:phosphatase activity"/>
    <property type="evidence" value="ECO:0007669"/>
    <property type="project" value="TreeGrafter"/>
</dbReference>
<reference evidence="2 3" key="1">
    <citation type="submission" date="2019-12" db="EMBL/GenBank/DDBJ databases">
        <title>Genomic-based taxomic classification of the family Erythrobacteraceae.</title>
        <authorList>
            <person name="Xu L."/>
        </authorList>
    </citation>
    <scope>NUCLEOTIDE SEQUENCE [LARGE SCALE GENOMIC DNA]</scope>
    <source>
        <strain evidence="2 3">SW-109</strain>
    </source>
</reference>
<accession>A0A6I4V060</accession>
<dbReference type="InterPro" id="IPR050126">
    <property type="entry name" value="Ap4A_hydrolase"/>
</dbReference>
<dbReference type="EMBL" id="WTYP01000001">
    <property type="protein sequence ID" value="MXP47303.1"/>
    <property type="molecule type" value="Genomic_DNA"/>
</dbReference>
<feature type="domain" description="Calcineurin-like phosphoesterase" evidence="1">
    <location>
        <begin position="26"/>
        <end position="215"/>
    </location>
</feature>
<dbReference type="AlphaFoldDB" id="A0A6I4V060"/>
<dbReference type="Pfam" id="PF00149">
    <property type="entry name" value="Metallophos"/>
    <property type="match status" value="1"/>
</dbReference>
<name>A0A6I4V060_9SPHN</name>
<dbReference type="OrthoDB" id="9807890at2"/>
<dbReference type="InterPro" id="IPR004843">
    <property type="entry name" value="Calcineurin-like_PHP"/>
</dbReference>
<organism evidence="2 3">
    <name type="scientific">Pontixanthobacter luteolus</name>
    <dbReference type="NCBI Taxonomy" id="295089"/>
    <lineage>
        <taxon>Bacteria</taxon>
        <taxon>Pseudomonadati</taxon>
        <taxon>Pseudomonadota</taxon>
        <taxon>Alphaproteobacteria</taxon>
        <taxon>Sphingomonadales</taxon>
        <taxon>Erythrobacteraceae</taxon>
        <taxon>Pontixanthobacter</taxon>
    </lineage>
</organism>
<evidence type="ECO:0000313" key="2">
    <source>
        <dbReference type="EMBL" id="MXP47303.1"/>
    </source>
</evidence>
<comment type="caution">
    <text evidence="2">The sequence shown here is derived from an EMBL/GenBank/DDBJ whole genome shotgun (WGS) entry which is preliminary data.</text>
</comment>
<dbReference type="CDD" id="cd00144">
    <property type="entry name" value="MPP_PPP_family"/>
    <property type="match status" value="1"/>
</dbReference>
<keyword evidence="3" id="KW-1185">Reference proteome</keyword>
<evidence type="ECO:0000259" key="1">
    <source>
        <dbReference type="Pfam" id="PF00149"/>
    </source>
</evidence>
<dbReference type="GO" id="GO:0110154">
    <property type="term" value="P:RNA decapping"/>
    <property type="evidence" value="ECO:0007669"/>
    <property type="project" value="TreeGrafter"/>
</dbReference>
<dbReference type="GO" id="GO:0008803">
    <property type="term" value="F:bis(5'-nucleosyl)-tetraphosphatase (symmetrical) activity"/>
    <property type="evidence" value="ECO:0007669"/>
    <property type="project" value="TreeGrafter"/>
</dbReference>
<protein>
    <submittedName>
        <fullName evidence="2">Serine/threonine protein phosphatase</fullName>
    </submittedName>
</protein>
<dbReference type="SUPFAM" id="SSF56300">
    <property type="entry name" value="Metallo-dependent phosphatases"/>
    <property type="match status" value="1"/>
</dbReference>
<sequence>MFEPFRNIFKGKSGPRGARLPEGERAYVIGDIHGRADLFEVLIKAIEEDDKQAGPAETTVILLGDLIDRGPDSAGVIKLARLWTDYRKVLFLTGNHEEMFLDSFKDEGVLRHFLKHGGRETIISYGVTKKEFNNSTLEQLQDLLRERVPKGDRKFLKSFADMIEMGDYLFVHAGINPKRTVDEQKRSDLRWIREPFLNHKDQHSHVVVHGHTIFEEIDERHNRIGIDTGAYRHGVLTALVLEGDTRRYIQSVEKKKGGIQIVKKDEVA</sequence>
<dbReference type="Gene3D" id="3.60.21.10">
    <property type="match status" value="1"/>
</dbReference>
<gene>
    <name evidence="2" type="ORF">GRI43_07845</name>
</gene>
<proteinExistence type="predicted"/>
<evidence type="ECO:0000313" key="3">
    <source>
        <dbReference type="Proteomes" id="UP000471435"/>
    </source>
</evidence>
<dbReference type="GO" id="GO:0005737">
    <property type="term" value="C:cytoplasm"/>
    <property type="evidence" value="ECO:0007669"/>
    <property type="project" value="TreeGrafter"/>
</dbReference>
<dbReference type="PANTHER" id="PTHR42850:SF11">
    <property type="entry name" value="BIS(5'-NUCLEOSYL)-TETRAPHOSPHATASE [SYMMETRICAL]"/>
    <property type="match status" value="1"/>
</dbReference>
<dbReference type="Proteomes" id="UP000471435">
    <property type="component" value="Unassembled WGS sequence"/>
</dbReference>